<gene>
    <name evidence="2" type="ORF">Q31a_00630</name>
</gene>
<accession>A0A518FZU8</accession>
<dbReference type="OrthoDB" id="288113at2"/>
<proteinExistence type="predicted"/>
<name>A0A518FZU8_9BACT</name>
<dbReference type="AlphaFoldDB" id="A0A518FZU8"/>
<dbReference type="KEGG" id="ahel:Q31a_00630"/>
<keyword evidence="1" id="KW-0472">Membrane</keyword>
<evidence type="ECO:0000256" key="1">
    <source>
        <dbReference type="SAM" id="Phobius"/>
    </source>
</evidence>
<organism evidence="2 3">
    <name type="scientific">Aureliella helgolandensis</name>
    <dbReference type="NCBI Taxonomy" id="2527968"/>
    <lineage>
        <taxon>Bacteria</taxon>
        <taxon>Pseudomonadati</taxon>
        <taxon>Planctomycetota</taxon>
        <taxon>Planctomycetia</taxon>
        <taxon>Pirellulales</taxon>
        <taxon>Pirellulaceae</taxon>
        <taxon>Aureliella</taxon>
    </lineage>
</organism>
<evidence type="ECO:0000313" key="2">
    <source>
        <dbReference type="EMBL" id="QDV21784.1"/>
    </source>
</evidence>
<keyword evidence="1" id="KW-0812">Transmembrane</keyword>
<feature type="transmembrane region" description="Helical" evidence="1">
    <location>
        <begin position="28"/>
        <end position="52"/>
    </location>
</feature>
<evidence type="ECO:0000313" key="3">
    <source>
        <dbReference type="Proteomes" id="UP000318017"/>
    </source>
</evidence>
<reference evidence="2 3" key="1">
    <citation type="submission" date="2019-02" db="EMBL/GenBank/DDBJ databases">
        <title>Deep-cultivation of Planctomycetes and their phenomic and genomic characterization uncovers novel biology.</title>
        <authorList>
            <person name="Wiegand S."/>
            <person name="Jogler M."/>
            <person name="Boedeker C."/>
            <person name="Pinto D."/>
            <person name="Vollmers J."/>
            <person name="Rivas-Marin E."/>
            <person name="Kohn T."/>
            <person name="Peeters S.H."/>
            <person name="Heuer A."/>
            <person name="Rast P."/>
            <person name="Oberbeckmann S."/>
            <person name="Bunk B."/>
            <person name="Jeske O."/>
            <person name="Meyerdierks A."/>
            <person name="Storesund J.E."/>
            <person name="Kallscheuer N."/>
            <person name="Luecker S."/>
            <person name="Lage O.M."/>
            <person name="Pohl T."/>
            <person name="Merkel B.J."/>
            <person name="Hornburger P."/>
            <person name="Mueller R.-W."/>
            <person name="Bruemmer F."/>
            <person name="Labrenz M."/>
            <person name="Spormann A.M."/>
            <person name="Op den Camp H."/>
            <person name="Overmann J."/>
            <person name="Amann R."/>
            <person name="Jetten M.S.M."/>
            <person name="Mascher T."/>
            <person name="Medema M.H."/>
            <person name="Devos D.P."/>
            <person name="Kaster A.-K."/>
            <person name="Ovreas L."/>
            <person name="Rohde M."/>
            <person name="Galperin M.Y."/>
            <person name="Jogler C."/>
        </authorList>
    </citation>
    <scope>NUCLEOTIDE SEQUENCE [LARGE SCALE GENOMIC DNA]</scope>
    <source>
        <strain evidence="2 3">Q31a</strain>
    </source>
</reference>
<dbReference type="RefSeq" id="WP_145072459.1">
    <property type="nucleotide sequence ID" value="NZ_CP036298.1"/>
</dbReference>
<sequence>MNPSNLNFPPQFASRAEFLRAESHARRWWVSFVVGMLTLQVAIGMTALYLSLSDPTIAVVPNYHQSAVNWDITRRALQLTDSLQWQMNIDVVTSREGEPTSELQVQVLAADGVPIEGMNVTARVYHHARGNEIHSLALKETQPGYYAGGLKLAQVGLWQIDLQMESQHGIAAHRSELYVR</sequence>
<keyword evidence="1" id="KW-1133">Transmembrane helix</keyword>
<dbReference type="EMBL" id="CP036298">
    <property type="protein sequence ID" value="QDV21784.1"/>
    <property type="molecule type" value="Genomic_DNA"/>
</dbReference>
<dbReference type="Pfam" id="PF05751">
    <property type="entry name" value="FixH"/>
    <property type="match status" value="1"/>
</dbReference>
<protein>
    <submittedName>
        <fullName evidence="2">FixH</fullName>
    </submittedName>
</protein>
<keyword evidence="3" id="KW-1185">Reference proteome</keyword>
<dbReference type="Proteomes" id="UP000318017">
    <property type="component" value="Chromosome"/>
</dbReference>
<dbReference type="InterPro" id="IPR008620">
    <property type="entry name" value="FixH"/>
</dbReference>